<keyword evidence="5" id="KW-1185">Reference proteome</keyword>
<dbReference type="CDD" id="cd16903">
    <property type="entry name" value="pesticin_lyz-like"/>
    <property type="match status" value="1"/>
</dbReference>
<keyword evidence="2" id="KW-0081">Bacteriolytic enzyme</keyword>
<accession>A0ABS5T0N8</accession>
<sequence>MLEPNIGILTFRAEGDNVKSSRDYSKKIHWPGNSISCRKNNSGVTIGRGFDLGDRTRSEILMSLQIAGVEKEKAERISDAAKLKGCLAYKFVLENRDAIGEITDRQQLSLFIVTYGKMKKDVERICKTKKNIVDYHPNPDISPSLAWDNIPEKIKDILIDLRYRGDYNISTRSYLQKLAYEGDLEKFGKILSDRSLCLFVPKDRFKRRVDFYENF</sequence>
<evidence type="ECO:0000259" key="3">
    <source>
        <dbReference type="Pfam" id="PF16754"/>
    </source>
</evidence>
<dbReference type="InterPro" id="IPR023347">
    <property type="entry name" value="Lysozyme_dom_sf"/>
</dbReference>
<reference evidence="4 5" key="1">
    <citation type="submission" date="2020-04" db="EMBL/GenBank/DDBJ databases">
        <title>Genome sequencing of Rosenbergiella species.</title>
        <authorList>
            <person name="Alvarez-Perez S."/>
            <person name="Lievens B."/>
        </authorList>
    </citation>
    <scope>NUCLEOTIDE SEQUENCE [LARGE SCALE GENOMIC DNA]</scope>
    <source>
        <strain evidence="4 5">CdVSA20.1</strain>
    </source>
</reference>
<evidence type="ECO:0000256" key="2">
    <source>
        <dbReference type="ARBA" id="ARBA00022638"/>
    </source>
</evidence>
<dbReference type="Gene3D" id="1.10.530.40">
    <property type="match status" value="1"/>
</dbReference>
<evidence type="ECO:0000313" key="4">
    <source>
        <dbReference type="EMBL" id="MBT0725918.1"/>
    </source>
</evidence>
<dbReference type="EMBL" id="JABBFO010000001">
    <property type="protein sequence ID" value="MBT0725918.1"/>
    <property type="molecule type" value="Genomic_DNA"/>
</dbReference>
<protein>
    <recommendedName>
        <fullName evidence="3">Pesticin C-terminal domain-containing protein</fullName>
    </recommendedName>
</protein>
<evidence type="ECO:0000313" key="5">
    <source>
        <dbReference type="Proteomes" id="UP000786875"/>
    </source>
</evidence>
<dbReference type="InterPro" id="IPR031922">
    <property type="entry name" value="Pesticin_C"/>
</dbReference>
<dbReference type="RefSeq" id="WP_214211694.1">
    <property type="nucleotide sequence ID" value="NZ_JABBFO010000001.1"/>
</dbReference>
<proteinExistence type="predicted"/>
<comment type="caution">
    <text evidence="4">The sequence shown here is derived from an EMBL/GenBank/DDBJ whole genome shotgun (WGS) entry which is preliminary data.</text>
</comment>
<gene>
    <name evidence="4" type="ORF">HGT73_00680</name>
</gene>
<organism evidence="4 5">
    <name type="scientific">Rosenbergiella australiborealis</name>
    <dbReference type="NCBI Taxonomy" id="1544696"/>
    <lineage>
        <taxon>Bacteria</taxon>
        <taxon>Pseudomonadati</taxon>
        <taxon>Pseudomonadota</taxon>
        <taxon>Gammaproteobacteria</taxon>
        <taxon>Enterobacterales</taxon>
        <taxon>Erwiniaceae</taxon>
        <taxon>Rosenbergiella</taxon>
    </lineage>
</organism>
<name>A0ABS5T0N8_9GAMM</name>
<evidence type="ECO:0000256" key="1">
    <source>
        <dbReference type="ARBA" id="ARBA00022529"/>
    </source>
</evidence>
<feature type="domain" description="Pesticin C-terminal" evidence="3">
    <location>
        <begin position="27"/>
        <end position="169"/>
    </location>
</feature>
<dbReference type="Proteomes" id="UP000786875">
    <property type="component" value="Unassembled WGS sequence"/>
</dbReference>
<dbReference type="Pfam" id="PF16754">
    <property type="entry name" value="Pesticin"/>
    <property type="match status" value="1"/>
</dbReference>
<keyword evidence="1" id="KW-0929">Antimicrobial</keyword>